<dbReference type="InterPro" id="IPR000524">
    <property type="entry name" value="Tscrpt_reg_HTH_GntR"/>
</dbReference>
<dbReference type="Gene3D" id="1.10.10.10">
    <property type="entry name" value="Winged helix-like DNA-binding domain superfamily/Winged helix DNA-binding domain"/>
    <property type="match status" value="1"/>
</dbReference>
<comment type="caution">
    <text evidence="7">The sequence shown here is derived from an EMBL/GenBank/DDBJ whole genome shotgun (WGS) entry which is preliminary data.</text>
</comment>
<dbReference type="InterPro" id="IPR036388">
    <property type="entry name" value="WH-like_DNA-bd_sf"/>
</dbReference>
<keyword evidence="1" id="KW-0663">Pyridoxal phosphate</keyword>
<keyword evidence="5" id="KW-1133">Transmembrane helix</keyword>
<sequence length="279" mass="28838">MLCPPLAFVSQGARRTALFVLLFIDVNISNVFFCVSHALVILSARAPGGKGNAGLYRRDRAALPAGIAAAIGRLIASGRLAPGDRLPTVRVLAGELGVSPATVSHAWQALSAVGLITSRGRGGTFVQDTAPTWLPAGFAAALELGPAVVLLQPRAQNPTGASMTAHRAEELARLLRTAAASADTIVIEGDHSAEISIAPDMSLGFWLPVPSERDAMVRLTASGIRVAGGSPFLANTGGPEFIRMTGGALPDDIRPVAEALFAAAHPRDAAVHPVAARWS</sequence>
<dbReference type="CDD" id="cd07377">
    <property type="entry name" value="WHTH_GntR"/>
    <property type="match status" value="1"/>
</dbReference>
<dbReference type="GO" id="GO:0003700">
    <property type="term" value="F:DNA-binding transcription factor activity"/>
    <property type="evidence" value="ECO:0007669"/>
    <property type="project" value="InterPro"/>
</dbReference>
<dbReference type="InterPro" id="IPR036390">
    <property type="entry name" value="WH_DNA-bd_sf"/>
</dbReference>
<dbReference type="PANTHER" id="PTHR46577:SF1">
    <property type="entry name" value="HTH-TYPE TRANSCRIPTIONAL REGULATORY PROTEIN GABR"/>
    <property type="match status" value="1"/>
</dbReference>
<feature type="transmembrane region" description="Helical" evidence="5">
    <location>
        <begin position="20"/>
        <end position="42"/>
    </location>
</feature>
<dbReference type="Gene3D" id="3.40.640.10">
    <property type="entry name" value="Type I PLP-dependent aspartate aminotransferase-like (Major domain)"/>
    <property type="match status" value="1"/>
</dbReference>
<dbReference type="PROSITE" id="PS50949">
    <property type="entry name" value="HTH_GNTR"/>
    <property type="match status" value="1"/>
</dbReference>
<keyword evidence="5" id="KW-0812">Transmembrane</keyword>
<dbReference type="OrthoDB" id="4336542at2"/>
<feature type="domain" description="HTH gntR-type" evidence="6">
    <location>
        <begin position="61"/>
        <end position="129"/>
    </location>
</feature>
<keyword evidence="2" id="KW-0805">Transcription regulation</keyword>
<dbReference type="SUPFAM" id="SSF46785">
    <property type="entry name" value="Winged helix' DNA-binding domain"/>
    <property type="match status" value="1"/>
</dbReference>
<evidence type="ECO:0000313" key="7">
    <source>
        <dbReference type="EMBL" id="TFD28765.1"/>
    </source>
</evidence>
<evidence type="ECO:0000256" key="2">
    <source>
        <dbReference type="ARBA" id="ARBA00023015"/>
    </source>
</evidence>
<dbReference type="EMBL" id="SOGT01000002">
    <property type="protein sequence ID" value="TFD28765.1"/>
    <property type="molecule type" value="Genomic_DNA"/>
</dbReference>
<accession>A0A4R8ZKP7</accession>
<evidence type="ECO:0000256" key="1">
    <source>
        <dbReference type="ARBA" id="ARBA00022898"/>
    </source>
</evidence>
<dbReference type="Pfam" id="PF00392">
    <property type="entry name" value="GntR"/>
    <property type="match status" value="1"/>
</dbReference>
<dbReference type="SMART" id="SM00345">
    <property type="entry name" value="HTH_GNTR"/>
    <property type="match status" value="1"/>
</dbReference>
<evidence type="ECO:0000256" key="3">
    <source>
        <dbReference type="ARBA" id="ARBA00023125"/>
    </source>
</evidence>
<evidence type="ECO:0000256" key="5">
    <source>
        <dbReference type="SAM" id="Phobius"/>
    </source>
</evidence>
<protein>
    <submittedName>
        <fullName evidence="7">GntR family transcriptional regulator</fullName>
    </submittedName>
</protein>
<keyword evidence="4" id="KW-0804">Transcription</keyword>
<reference evidence="7 8" key="1">
    <citation type="submission" date="2019-03" db="EMBL/GenBank/DDBJ databases">
        <title>Genomics of glacier-inhabiting Cryobacterium strains.</title>
        <authorList>
            <person name="Liu Q."/>
            <person name="Xin Y.-H."/>
        </authorList>
    </citation>
    <scope>NUCLEOTIDE SEQUENCE [LARGE SCALE GENOMIC DNA]</scope>
    <source>
        <strain evidence="7 8">TMT1-1</strain>
    </source>
</reference>
<dbReference type="Proteomes" id="UP000298424">
    <property type="component" value="Unassembled WGS sequence"/>
</dbReference>
<organism evidence="7 8">
    <name type="scientific">Cryobacterium lyxosi</name>
    <dbReference type="NCBI Taxonomy" id="1259228"/>
    <lineage>
        <taxon>Bacteria</taxon>
        <taxon>Bacillati</taxon>
        <taxon>Actinomycetota</taxon>
        <taxon>Actinomycetes</taxon>
        <taxon>Micrococcales</taxon>
        <taxon>Microbacteriaceae</taxon>
        <taxon>Cryobacterium</taxon>
    </lineage>
</organism>
<keyword evidence="3" id="KW-0238">DNA-binding</keyword>
<name>A0A4R8ZKP7_9MICO</name>
<keyword evidence="8" id="KW-1185">Reference proteome</keyword>
<gene>
    <name evidence="7" type="ORF">E3T27_02460</name>
</gene>
<keyword evidence="5" id="KW-0472">Membrane</keyword>
<dbReference type="GO" id="GO:0003677">
    <property type="term" value="F:DNA binding"/>
    <property type="evidence" value="ECO:0007669"/>
    <property type="project" value="UniProtKB-KW"/>
</dbReference>
<evidence type="ECO:0000259" key="6">
    <source>
        <dbReference type="PROSITE" id="PS50949"/>
    </source>
</evidence>
<dbReference type="InterPro" id="IPR015421">
    <property type="entry name" value="PyrdxlP-dep_Trfase_major"/>
</dbReference>
<dbReference type="PANTHER" id="PTHR46577">
    <property type="entry name" value="HTH-TYPE TRANSCRIPTIONAL REGULATORY PROTEIN GABR"/>
    <property type="match status" value="1"/>
</dbReference>
<dbReference type="AlphaFoldDB" id="A0A4R8ZKP7"/>
<evidence type="ECO:0000256" key="4">
    <source>
        <dbReference type="ARBA" id="ARBA00023163"/>
    </source>
</evidence>
<dbReference type="InterPro" id="IPR051446">
    <property type="entry name" value="HTH_trans_reg/aminotransferase"/>
</dbReference>
<evidence type="ECO:0000313" key="8">
    <source>
        <dbReference type="Proteomes" id="UP000298424"/>
    </source>
</evidence>
<proteinExistence type="predicted"/>